<feature type="region of interest" description="Disordered" evidence="1">
    <location>
        <begin position="236"/>
        <end position="283"/>
    </location>
</feature>
<accession>A0A1J4KBT2</accession>
<dbReference type="RefSeq" id="XP_068361562.1">
    <property type="nucleotide sequence ID" value="XM_068502968.1"/>
</dbReference>
<proteinExistence type="predicted"/>
<feature type="compositionally biased region" description="Basic and acidic residues" evidence="1">
    <location>
        <begin position="267"/>
        <end position="280"/>
    </location>
</feature>
<organism evidence="2 3">
    <name type="scientific">Tritrichomonas foetus</name>
    <dbReference type="NCBI Taxonomy" id="1144522"/>
    <lineage>
        <taxon>Eukaryota</taxon>
        <taxon>Metamonada</taxon>
        <taxon>Parabasalia</taxon>
        <taxon>Tritrichomonadida</taxon>
        <taxon>Tritrichomonadidae</taxon>
        <taxon>Tritrichomonas</taxon>
    </lineage>
</organism>
<comment type="caution">
    <text evidence="2">The sequence shown here is derived from an EMBL/GenBank/DDBJ whole genome shotgun (WGS) entry which is preliminary data.</text>
</comment>
<keyword evidence="3" id="KW-1185">Reference proteome</keyword>
<feature type="compositionally biased region" description="Polar residues" evidence="1">
    <location>
        <begin position="236"/>
        <end position="266"/>
    </location>
</feature>
<gene>
    <name evidence="2" type="ORF">TRFO_23120</name>
</gene>
<name>A0A1J4KBT2_9EUKA</name>
<evidence type="ECO:0000313" key="2">
    <source>
        <dbReference type="EMBL" id="OHT08426.1"/>
    </source>
</evidence>
<evidence type="ECO:0000313" key="3">
    <source>
        <dbReference type="Proteomes" id="UP000179807"/>
    </source>
</evidence>
<dbReference type="GeneID" id="94837672"/>
<protein>
    <submittedName>
        <fullName evidence="2">Uncharacterized protein</fullName>
    </submittedName>
</protein>
<dbReference type="VEuPathDB" id="TrichDB:TRFO_23120"/>
<reference evidence="2" key="1">
    <citation type="submission" date="2016-10" db="EMBL/GenBank/DDBJ databases">
        <authorList>
            <person name="Benchimol M."/>
            <person name="Almeida L.G."/>
            <person name="Vasconcelos A.T."/>
            <person name="Perreira-Neves A."/>
            <person name="Rosa I.A."/>
            <person name="Tasca T."/>
            <person name="Bogo M.R."/>
            <person name="de Souza W."/>
        </authorList>
    </citation>
    <scope>NUCLEOTIDE SEQUENCE [LARGE SCALE GENOMIC DNA]</scope>
    <source>
        <strain evidence="2">K</strain>
    </source>
</reference>
<dbReference type="Proteomes" id="UP000179807">
    <property type="component" value="Unassembled WGS sequence"/>
</dbReference>
<evidence type="ECO:0000256" key="1">
    <source>
        <dbReference type="SAM" id="MobiDB-lite"/>
    </source>
</evidence>
<feature type="compositionally biased region" description="Basic and acidic residues" evidence="1">
    <location>
        <begin position="402"/>
        <end position="424"/>
    </location>
</feature>
<dbReference type="AlphaFoldDB" id="A0A1J4KBT2"/>
<feature type="region of interest" description="Disordered" evidence="1">
    <location>
        <begin position="316"/>
        <end position="341"/>
    </location>
</feature>
<sequence length="503" mass="58857">MMAAQKREDSKVANLKVDCKDNLNKQNLFSTFDPMCDLKRLKIKKTNSKKDSLDSSSIKSAKRIIPLNMNMMSESKNDLKKENIQIYPTQIMQNVKRTIVNRAPSIPSSQISRTNSKQLYYRPPTPSEYIKRVPTPILPPSRQISRCGSVKYHSDDETNECTNQMDHLMTNYNHSQNINQENNKNLHIYEKNYIHDENQQSLWSDNIELPVKSLTQTNDDFLHKLSNKRNILIKSTSETNIRQKNNKRNNSNEASSMKNSQSFSCNQRKENNSKKIDSVNKDNNNIKKASTQFYPNEFFVMNRIIEFEKNNKDKQINSINNTQSKQSIKEDEKSEEITQSDIKNSSNVSFTHQTTKIIQKIRNKVQQNNNIIENISNDEQKEKLIPPLFREFKKNQNQGEKLSTENKNNEHSSVEDKSEADHQNNLKKISKHTNQIKSTKNSKKKSIKEEYLIEMNEVIKQYGIDDSVFNNFFFEYNNELSTKKPGMMTDCYHFNDLEWFIES</sequence>
<feature type="region of interest" description="Disordered" evidence="1">
    <location>
        <begin position="397"/>
        <end position="443"/>
    </location>
</feature>
<feature type="compositionally biased region" description="Basic and acidic residues" evidence="1">
    <location>
        <begin position="327"/>
        <end position="336"/>
    </location>
</feature>
<dbReference type="EMBL" id="MLAK01000668">
    <property type="protein sequence ID" value="OHT08426.1"/>
    <property type="molecule type" value="Genomic_DNA"/>
</dbReference>
<feature type="compositionally biased region" description="Polar residues" evidence="1">
    <location>
        <begin position="316"/>
        <end position="326"/>
    </location>
</feature>